<feature type="domain" description="RNA 2-O ribose methyltransferase substrate binding" evidence="4">
    <location>
        <begin position="5"/>
        <end position="69"/>
    </location>
</feature>
<reference evidence="5" key="1">
    <citation type="submission" date="2024-03" db="EMBL/GenBank/DDBJ databases">
        <title>Complete genome sequence of Mycoplasma gypis type strain B1/T1.</title>
        <authorList>
            <person name="Spergser J."/>
        </authorList>
    </citation>
    <scope>NUCLEOTIDE SEQUENCE [LARGE SCALE GENOMIC DNA]</scope>
    <source>
        <strain evidence="5">B1/T1</strain>
    </source>
</reference>
<evidence type="ECO:0000313" key="6">
    <source>
        <dbReference type="Proteomes" id="UP001460679"/>
    </source>
</evidence>
<dbReference type="InterPro" id="IPR029064">
    <property type="entry name" value="Ribosomal_eL30-like_sf"/>
</dbReference>
<name>A0ABZ2RMM1_9BACT</name>
<keyword evidence="6" id="KW-1185">Reference proteome</keyword>
<keyword evidence="3" id="KW-0808">Transferase</keyword>
<dbReference type="PANTHER" id="PTHR46429:SF1">
    <property type="entry name" value="23S RRNA (GUANOSINE-2'-O-)-METHYLTRANSFERASE RLMB"/>
    <property type="match status" value="1"/>
</dbReference>
<dbReference type="SMART" id="SM00967">
    <property type="entry name" value="SpoU_sub_bind"/>
    <property type="match status" value="1"/>
</dbReference>
<dbReference type="InterPro" id="IPR013123">
    <property type="entry name" value="SpoU_subst-bd"/>
</dbReference>
<dbReference type="InterPro" id="IPR001537">
    <property type="entry name" value="SpoU_MeTrfase"/>
</dbReference>
<dbReference type="Pfam" id="PF00588">
    <property type="entry name" value="SpoU_methylase"/>
    <property type="match status" value="1"/>
</dbReference>
<dbReference type="Gene3D" id="3.30.1330.30">
    <property type="match status" value="1"/>
</dbReference>
<dbReference type="Proteomes" id="UP001460679">
    <property type="component" value="Chromosome"/>
</dbReference>
<comment type="similarity">
    <text evidence="1">Belongs to the class IV-like SAM-binding methyltransferase superfamily. RNA methyltransferase TrmH family.</text>
</comment>
<dbReference type="NCBIfam" id="TIGR00186">
    <property type="entry name" value="rRNA_methyl_3"/>
    <property type="match status" value="1"/>
</dbReference>
<dbReference type="InterPro" id="IPR029026">
    <property type="entry name" value="tRNA_m1G_MTases_N"/>
</dbReference>
<dbReference type="Pfam" id="PF08032">
    <property type="entry name" value="SpoU_sub_bind"/>
    <property type="match status" value="1"/>
</dbReference>
<dbReference type="InterPro" id="IPR004441">
    <property type="entry name" value="rRNA_MeTrfase_TrmH"/>
</dbReference>
<dbReference type="EMBL" id="CP148066">
    <property type="protein sequence ID" value="WXL28232.1"/>
    <property type="molecule type" value="Genomic_DNA"/>
</dbReference>
<evidence type="ECO:0000256" key="2">
    <source>
        <dbReference type="ARBA" id="ARBA00022603"/>
    </source>
</evidence>
<evidence type="ECO:0000259" key="4">
    <source>
        <dbReference type="SMART" id="SM00967"/>
    </source>
</evidence>
<accession>A0ABZ2RMM1</accession>
<dbReference type="SUPFAM" id="SSF55315">
    <property type="entry name" value="L30e-like"/>
    <property type="match status" value="1"/>
</dbReference>
<dbReference type="RefSeq" id="WP_205498219.1">
    <property type="nucleotide sequence ID" value="NZ_CP148066.1"/>
</dbReference>
<dbReference type="Gene3D" id="3.40.1280.10">
    <property type="match status" value="1"/>
</dbReference>
<gene>
    <name evidence="5" type="primary">rlmB</name>
    <name evidence="5" type="ORF">WG616_02570</name>
</gene>
<evidence type="ECO:0000256" key="3">
    <source>
        <dbReference type="ARBA" id="ARBA00022679"/>
    </source>
</evidence>
<keyword evidence="2" id="KW-0489">Methyltransferase</keyword>
<dbReference type="PANTHER" id="PTHR46429">
    <property type="entry name" value="23S RRNA (GUANOSINE-2'-O-)-METHYLTRANSFERASE RLMB"/>
    <property type="match status" value="1"/>
</dbReference>
<organism evidence="5 6">
    <name type="scientific">[Mycoplasma] gypis</name>
    <dbReference type="NCBI Taxonomy" id="92404"/>
    <lineage>
        <taxon>Bacteria</taxon>
        <taxon>Bacillati</taxon>
        <taxon>Mycoplasmatota</taxon>
        <taxon>Mycoplasmoidales</taxon>
        <taxon>Metamycoplasmataceae</taxon>
        <taxon>Metamycoplasma</taxon>
    </lineage>
</organism>
<evidence type="ECO:0000256" key="1">
    <source>
        <dbReference type="ARBA" id="ARBA00007228"/>
    </source>
</evidence>
<dbReference type="CDD" id="cd18103">
    <property type="entry name" value="SpoU-like_RlmB"/>
    <property type="match status" value="1"/>
</dbReference>
<evidence type="ECO:0000313" key="5">
    <source>
        <dbReference type="EMBL" id="WXL28232.1"/>
    </source>
</evidence>
<dbReference type="SUPFAM" id="SSF75217">
    <property type="entry name" value="alpha/beta knot"/>
    <property type="match status" value="1"/>
</dbReference>
<protein>
    <submittedName>
        <fullName evidence="5">23S rRNA (Guanosine(2251)-2'-O)-methyltransferase RlmB</fullName>
    </submittedName>
</protein>
<dbReference type="InterPro" id="IPR029028">
    <property type="entry name" value="Alpha/beta_knot_MTases"/>
</dbReference>
<sequence>MKQEFIYGKNSVLDALEQNFPISELWVQENINFQTKFKNVKRVSREKLNTITDQNHQGFIAFIKPYQYAHFEQLLKHKPENVLILDHIQDVQNLGAIIRSANVFGINWIIIPSDRAASVTPTVLKIASGGINNMNIIKANSLLPTINSLKKEGYWVYVTALNENAKQINETKFNTPSVLVIGNEEKGVSSTILKNADEVIYIPQKGNVQSLNASVATGIALYCLVNQKN</sequence>
<proteinExistence type="inferred from homology"/>